<dbReference type="EMBL" id="CP049331">
    <property type="protein sequence ID" value="QIH40501.1"/>
    <property type="molecule type" value="Genomic_DNA"/>
</dbReference>
<gene>
    <name evidence="2" type="ORF">G5S32_00185</name>
</gene>
<accession>A0A6G7CED8</accession>
<keyword evidence="3" id="KW-1185">Reference proteome</keyword>
<keyword evidence="1" id="KW-0812">Transmembrane</keyword>
<evidence type="ECO:0000313" key="3">
    <source>
        <dbReference type="Proteomes" id="UP000503003"/>
    </source>
</evidence>
<reference evidence="2 3" key="1">
    <citation type="submission" date="2020-02" db="EMBL/GenBank/DDBJ databases">
        <title>A complete genome of a marine bacterium Vibrio sp. ZWAL4003 isolated from the mangrove sediment with the ability to degrade polysaccharides.</title>
        <authorList>
            <person name="Wu J."/>
            <person name="Qu W."/>
            <person name="Zeng R."/>
        </authorList>
    </citation>
    <scope>NUCLEOTIDE SEQUENCE [LARGE SCALE GENOMIC DNA]</scope>
    <source>
        <strain evidence="2 3">ZWAL4003</strain>
    </source>
</reference>
<name>A0A6G7CED8_9VIBR</name>
<dbReference type="RefSeq" id="WP_165309944.1">
    <property type="nucleotide sequence ID" value="NZ_CP049331.1"/>
</dbReference>
<keyword evidence="1" id="KW-1133">Transmembrane helix</keyword>
<evidence type="ECO:0000256" key="1">
    <source>
        <dbReference type="SAM" id="Phobius"/>
    </source>
</evidence>
<dbReference type="AlphaFoldDB" id="A0A6G7CED8"/>
<organism evidence="2 3">
    <name type="scientific">Vibrio ziniensis</name>
    <dbReference type="NCBI Taxonomy" id="2711221"/>
    <lineage>
        <taxon>Bacteria</taxon>
        <taxon>Pseudomonadati</taxon>
        <taxon>Pseudomonadota</taxon>
        <taxon>Gammaproteobacteria</taxon>
        <taxon>Vibrionales</taxon>
        <taxon>Vibrionaceae</taxon>
        <taxon>Vibrio</taxon>
    </lineage>
</organism>
<protein>
    <submittedName>
        <fullName evidence="2">Uncharacterized protein</fullName>
    </submittedName>
</protein>
<dbReference type="Proteomes" id="UP000503003">
    <property type="component" value="Chromosome 1"/>
</dbReference>
<evidence type="ECO:0000313" key="2">
    <source>
        <dbReference type="EMBL" id="QIH40501.1"/>
    </source>
</evidence>
<sequence length="160" mass="18376">MTWLYSYFYMLVLVFSASVFGAVVNENSSTDQVIPAMTASTYFIDQTLYSQSPRVLANSEEHQYITQQELIYFDGKQSNHHVWGIYRPEVEFQHDNQSILVLRFLAIGELVESSGNISILHISKQQQEVRKGDCLLPLNVATAIEWRNFPRNIAVRVQGE</sequence>
<feature type="transmembrane region" description="Helical" evidence="1">
    <location>
        <begin position="6"/>
        <end position="24"/>
    </location>
</feature>
<proteinExistence type="predicted"/>
<dbReference type="KEGG" id="vzi:G5S32_00185"/>
<keyword evidence="1" id="KW-0472">Membrane</keyword>